<dbReference type="AlphaFoldDB" id="A0A1V8TT08"/>
<evidence type="ECO:0000256" key="1">
    <source>
        <dbReference type="SAM" id="Phobius"/>
    </source>
</evidence>
<evidence type="ECO:0000313" key="3">
    <source>
        <dbReference type="Proteomes" id="UP000192596"/>
    </source>
</evidence>
<gene>
    <name evidence="2" type="ORF">B0A48_01314</name>
</gene>
<keyword evidence="1" id="KW-0812">Transmembrane</keyword>
<evidence type="ECO:0000313" key="2">
    <source>
        <dbReference type="EMBL" id="OQO14437.1"/>
    </source>
</evidence>
<dbReference type="Proteomes" id="UP000192596">
    <property type="component" value="Unassembled WGS sequence"/>
</dbReference>
<proteinExistence type="predicted"/>
<protein>
    <submittedName>
        <fullName evidence="2">Uncharacterized protein</fullName>
    </submittedName>
</protein>
<name>A0A1V8TT08_9PEZI</name>
<keyword evidence="1" id="KW-0472">Membrane</keyword>
<keyword evidence="3" id="KW-1185">Reference proteome</keyword>
<comment type="caution">
    <text evidence="2">The sequence shown here is derived from an EMBL/GenBank/DDBJ whole genome shotgun (WGS) entry which is preliminary data.</text>
</comment>
<accession>A0A1V8TT08</accession>
<feature type="transmembrane region" description="Helical" evidence="1">
    <location>
        <begin position="82"/>
        <end position="100"/>
    </location>
</feature>
<dbReference type="EMBL" id="NAJO01000002">
    <property type="protein sequence ID" value="OQO14437.1"/>
    <property type="molecule type" value="Genomic_DNA"/>
</dbReference>
<sequence>MPGKTIFTAMNLKKEPPNIHPAQQWSDHSTTSKPARVHLGHQGQVHATVVEVGHDDDPILPKQDRADDKAKGGKAKKLLRKLLPIAGLSVGLASLGVHIAEFVEALN</sequence>
<reference evidence="3" key="1">
    <citation type="submission" date="2017-03" db="EMBL/GenBank/DDBJ databases">
        <title>Genomes of endolithic fungi from Antarctica.</title>
        <authorList>
            <person name="Coleine C."/>
            <person name="Masonjones S."/>
            <person name="Stajich J.E."/>
        </authorList>
    </citation>
    <scope>NUCLEOTIDE SEQUENCE [LARGE SCALE GENOMIC DNA]</scope>
    <source>
        <strain evidence="3">CCFEE 5527</strain>
    </source>
</reference>
<dbReference type="InParanoid" id="A0A1V8TT08"/>
<keyword evidence="1" id="KW-1133">Transmembrane helix</keyword>
<organism evidence="2 3">
    <name type="scientific">Cryoendolithus antarcticus</name>
    <dbReference type="NCBI Taxonomy" id="1507870"/>
    <lineage>
        <taxon>Eukaryota</taxon>
        <taxon>Fungi</taxon>
        <taxon>Dikarya</taxon>
        <taxon>Ascomycota</taxon>
        <taxon>Pezizomycotina</taxon>
        <taxon>Dothideomycetes</taxon>
        <taxon>Dothideomycetidae</taxon>
        <taxon>Cladosporiales</taxon>
        <taxon>Cladosporiaceae</taxon>
        <taxon>Cryoendolithus</taxon>
    </lineage>
</organism>